<gene>
    <name evidence="4" type="primary">LOC111113278</name>
</gene>
<keyword evidence="1" id="KW-0224">Dipeptidase</keyword>
<dbReference type="RefSeq" id="XP_022307112.1">
    <property type="nucleotide sequence ID" value="XM_022451404.1"/>
</dbReference>
<dbReference type="SUPFAM" id="SSF51556">
    <property type="entry name" value="Metallo-dependent hydrolases"/>
    <property type="match status" value="1"/>
</dbReference>
<dbReference type="Gene3D" id="3.20.20.140">
    <property type="entry name" value="Metal-dependent hydrolases"/>
    <property type="match status" value="1"/>
</dbReference>
<reference evidence="4" key="1">
    <citation type="submission" date="2025-08" db="UniProtKB">
        <authorList>
            <consortium name="RefSeq"/>
        </authorList>
    </citation>
    <scope>IDENTIFICATION</scope>
    <source>
        <tissue evidence="4">Whole sample</tissue>
    </source>
</reference>
<keyword evidence="1" id="KW-0325">Glycoprotein</keyword>
<keyword evidence="1" id="KW-0482">Metalloprotease</keyword>
<dbReference type="EC" id="3.4.13.19" evidence="1"/>
<dbReference type="GeneID" id="111113278"/>
<keyword evidence="1" id="KW-0479">Metal-binding</keyword>
<keyword evidence="1" id="KW-0449">Lipoprotein</keyword>
<dbReference type="InterPro" id="IPR032466">
    <property type="entry name" value="Metal_Hydrolase"/>
</dbReference>
<organism evidence="3 4">
    <name type="scientific">Crassostrea virginica</name>
    <name type="common">Eastern oyster</name>
    <dbReference type="NCBI Taxonomy" id="6565"/>
    <lineage>
        <taxon>Eukaryota</taxon>
        <taxon>Metazoa</taxon>
        <taxon>Spiralia</taxon>
        <taxon>Lophotrochozoa</taxon>
        <taxon>Mollusca</taxon>
        <taxon>Bivalvia</taxon>
        <taxon>Autobranchia</taxon>
        <taxon>Pteriomorphia</taxon>
        <taxon>Ostreida</taxon>
        <taxon>Ostreoidea</taxon>
        <taxon>Ostreidae</taxon>
        <taxon>Crassostrea</taxon>
    </lineage>
</organism>
<dbReference type="OrthoDB" id="445695at2759"/>
<dbReference type="InterPro" id="IPR000180">
    <property type="entry name" value="Dipep_AS"/>
</dbReference>
<dbReference type="AlphaFoldDB" id="A0A8B8BUS5"/>
<dbReference type="GO" id="GO:0046872">
    <property type="term" value="F:metal ion binding"/>
    <property type="evidence" value="ECO:0007669"/>
    <property type="project" value="UniProtKB-UniRule"/>
</dbReference>
<feature type="transmembrane region" description="Helical" evidence="2">
    <location>
        <begin position="29"/>
        <end position="49"/>
    </location>
</feature>
<keyword evidence="1" id="KW-0378">Hydrolase</keyword>
<comment type="cofactor">
    <cofactor evidence="1">
        <name>Zn(2+)</name>
        <dbReference type="ChEBI" id="CHEBI:29105"/>
    </cofactor>
</comment>
<accession>A0A8B8BUS5</accession>
<keyword evidence="1" id="KW-0862">Zinc</keyword>
<comment type="similarity">
    <text evidence="1">Belongs to the metallo-dependent hydrolases superfamily. Peptidase M19 family.</text>
</comment>
<keyword evidence="2" id="KW-1133">Transmembrane helix</keyword>
<dbReference type="GO" id="GO:0098552">
    <property type="term" value="C:side of membrane"/>
    <property type="evidence" value="ECO:0007669"/>
    <property type="project" value="UniProtKB-KW"/>
</dbReference>
<comment type="subcellular location">
    <subcellularLocation>
        <location evidence="1">Membrane</location>
        <topology evidence="1">Lipid-anchor</topology>
        <topology evidence="1">GPI-anchor</topology>
    </subcellularLocation>
</comment>
<keyword evidence="1" id="KW-1015">Disulfide bond</keyword>
<name>A0A8B8BUS5_CRAVI</name>
<comment type="subunit">
    <text evidence="1">Homodimer; disulfide-linked.</text>
</comment>
<sequence>MSAKFDSSTTALTTSPTTFRKGRSLNDRVGIGFLVVIFVAIILGLAIGIPLSKRDTSGGGASQSSELQRAMTLLTNNPLIDGHNDLPWQFRRYANNSVYSVNLEQDMRVTWNNETPYNDKSFARIPSQTDIPRLRAGKVGGQFWAIFISCASNEKDAVRLGLDATDIIHKFVEKYDDFELATTAQGITDAFGRGKIASLLGLEGGHMIGNSLGALRMYYRLGVRYMTLTHNCDLPWADSVIADGMTPPSTRGLTEFGEKVILEMNRLGIIVDLSHTSVQTQKDALNVSRAPVIYSHSSVYSLCNHARNVKDEVLQLTKKNKGLVMINFYKHYIDCAPTNATGNVSHVADHIDYVKNLIGVDYVGIGADYDGVPVFVDGLEDVSKYPYVFEELIKRQWTNEDLIKLAGGNLLRVFREVEAVRNSMSNTHPFEDILDRNLRNENCTSGF</sequence>
<protein>
    <recommendedName>
        <fullName evidence="1">Dipeptidase</fullName>
        <ecNumber evidence="1">3.4.13.19</ecNumber>
    </recommendedName>
</protein>
<dbReference type="GO" id="GO:0006508">
    <property type="term" value="P:proteolysis"/>
    <property type="evidence" value="ECO:0007669"/>
    <property type="project" value="UniProtKB-KW"/>
</dbReference>
<proteinExistence type="inferred from homology"/>
<dbReference type="InterPro" id="IPR008257">
    <property type="entry name" value="Pept_M19"/>
</dbReference>
<evidence type="ECO:0000256" key="1">
    <source>
        <dbReference type="RuleBase" id="RU341113"/>
    </source>
</evidence>
<evidence type="ECO:0000256" key="2">
    <source>
        <dbReference type="SAM" id="Phobius"/>
    </source>
</evidence>
<keyword evidence="2" id="KW-0812">Transmembrane</keyword>
<dbReference type="GO" id="GO:0070573">
    <property type="term" value="F:metallodipeptidase activity"/>
    <property type="evidence" value="ECO:0007669"/>
    <property type="project" value="InterPro"/>
</dbReference>
<keyword evidence="1" id="KW-0645">Protease</keyword>
<dbReference type="PANTHER" id="PTHR10443">
    <property type="entry name" value="MICROSOMAL DIPEPTIDASE"/>
    <property type="match status" value="1"/>
</dbReference>
<comment type="catalytic activity">
    <reaction evidence="1">
        <text>an L-aminoacyl-L-amino acid + H2O = 2 an L-alpha-amino acid</text>
        <dbReference type="Rhea" id="RHEA:48940"/>
        <dbReference type="ChEBI" id="CHEBI:15377"/>
        <dbReference type="ChEBI" id="CHEBI:59869"/>
        <dbReference type="ChEBI" id="CHEBI:77460"/>
        <dbReference type="EC" id="3.4.13.19"/>
    </reaction>
</comment>
<dbReference type="CDD" id="cd01301">
    <property type="entry name" value="rDP_like"/>
    <property type="match status" value="1"/>
</dbReference>
<dbReference type="Proteomes" id="UP000694844">
    <property type="component" value="Chromosome 9"/>
</dbReference>
<evidence type="ECO:0000313" key="4">
    <source>
        <dbReference type="RefSeq" id="XP_022307112.1"/>
    </source>
</evidence>
<dbReference type="KEGG" id="cvn:111113278"/>
<keyword evidence="3" id="KW-1185">Reference proteome</keyword>
<keyword evidence="2" id="KW-0472">Membrane</keyword>
<dbReference type="Pfam" id="PF01244">
    <property type="entry name" value="Peptidase_M19"/>
    <property type="match status" value="1"/>
</dbReference>
<evidence type="ECO:0000313" key="3">
    <source>
        <dbReference type="Proteomes" id="UP000694844"/>
    </source>
</evidence>
<dbReference type="PROSITE" id="PS51365">
    <property type="entry name" value="RENAL_DIPEPTIDASE_2"/>
    <property type="match status" value="1"/>
</dbReference>
<dbReference type="PANTHER" id="PTHR10443:SF12">
    <property type="entry name" value="DIPEPTIDASE"/>
    <property type="match status" value="1"/>
</dbReference>
<keyword evidence="1" id="KW-0336">GPI-anchor</keyword>
<dbReference type="PROSITE" id="PS00869">
    <property type="entry name" value="RENAL_DIPEPTIDASE_1"/>
    <property type="match status" value="1"/>
</dbReference>